<evidence type="ECO:0000313" key="2">
    <source>
        <dbReference type="EMBL" id="KAF2109061.1"/>
    </source>
</evidence>
<keyword evidence="3" id="KW-1185">Reference proteome</keyword>
<feature type="compositionally biased region" description="Acidic residues" evidence="1">
    <location>
        <begin position="105"/>
        <end position="122"/>
    </location>
</feature>
<name>A0A6A5YSC6_9PLEO</name>
<dbReference type="AlphaFoldDB" id="A0A6A5YSC6"/>
<accession>A0A6A5YSC6</accession>
<feature type="region of interest" description="Disordered" evidence="1">
    <location>
        <begin position="1"/>
        <end position="48"/>
    </location>
</feature>
<reference evidence="2" key="1">
    <citation type="journal article" date="2020" name="Stud. Mycol.">
        <title>101 Dothideomycetes genomes: a test case for predicting lifestyles and emergence of pathogens.</title>
        <authorList>
            <person name="Haridas S."/>
            <person name="Albert R."/>
            <person name="Binder M."/>
            <person name="Bloem J."/>
            <person name="Labutti K."/>
            <person name="Salamov A."/>
            <person name="Andreopoulos B."/>
            <person name="Baker S."/>
            <person name="Barry K."/>
            <person name="Bills G."/>
            <person name="Bluhm B."/>
            <person name="Cannon C."/>
            <person name="Castanera R."/>
            <person name="Culley D."/>
            <person name="Daum C."/>
            <person name="Ezra D."/>
            <person name="Gonzalez J."/>
            <person name="Henrissat B."/>
            <person name="Kuo A."/>
            <person name="Liang C."/>
            <person name="Lipzen A."/>
            <person name="Lutzoni F."/>
            <person name="Magnuson J."/>
            <person name="Mondo S."/>
            <person name="Nolan M."/>
            <person name="Ohm R."/>
            <person name="Pangilinan J."/>
            <person name="Park H.-J."/>
            <person name="Ramirez L."/>
            <person name="Alfaro M."/>
            <person name="Sun H."/>
            <person name="Tritt A."/>
            <person name="Yoshinaga Y."/>
            <person name="Zwiers L.-H."/>
            <person name="Turgeon B."/>
            <person name="Goodwin S."/>
            <person name="Spatafora J."/>
            <person name="Crous P."/>
            <person name="Grigoriev I."/>
        </authorList>
    </citation>
    <scope>NUCLEOTIDE SEQUENCE</scope>
    <source>
        <strain evidence="2">CBS 627.86</strain>
    </source>
</reference>
<feature type="compositionally biased region" description="Basic and acidic residues" evidence="1">
    <location>
        <begin position="39"/>
        <end position="48"/>
    </location>
</feature>
<gene>
    <name evidence="2" type="ORF">BDV96DRAFT_249533</name>
</gene>
<evidence type="ECO:0000256" key="1">
    <source>
        <dbReference type="SAM" id="MobiDB-lite"/>
    </source>
</evidence>
<evidence type="ECO:0000313" key="3">
    <source>
        <dbReference type="Proteomes" id="UP000799770"/>
    </source>
</evidence>
<feature type="region of interest" description="Disordered" evidence="1">
    <location>
        <begin position="85"/>
        <end position="122"/>
    </location>
</feature>
<sequence>MSNTTQPVLILYSHGRNPPLHPPPDLKYDLRSIPNPPKPLRDVSDGRSKRLREHLLAKPKFVARLKSVEEDIVAAMQSKLAKREIQLKENAKPSNDDAKDPQLKEEEEVEEDADESCDEPTLEDALSNDVVLRVGCNCALGHHRSVVFVCELAS</sequence>
<organism evidence="2 3">
    <name type="scientific">Lophiotrema nucula</name>
    <dbReference type="NCBI Taxonomy" id="690887"/>
    <lineage>
        <taxon>Eukaryota</taxon>
        <taxon>Fungi</taxon>
        <taxon>Dikarya</taxon>
        <taxon>Ascomycota</taxon>
        <taxon>Pezizomycotina</taxon>
        <taxon>Dothideomycetes</taxon>
        <taxon>Pleosporomycetidae</taxon>
        <taxon>Pleosporales</taxon>
        <taxon>Lophiotremataceae</taxon>
        <taxon>Lophiotrema</taxon>
    </lineage>
</organism>
<feature type="compositionally biased region" description="Basic and acidic residues" evidence="1">
    <location>
        <begin position="85"/>
        <end position="104"/>
    </location>
</feature>
<dbReference type="Proteomes" id="UP000799770">
    <property type="component" value="Unassembled WGS sequence"/>
</dbReference>
<protein>
    <submittedName>
        <fullName evidence="2">Uncharacterized protein</fullName>
    </submittedName>
</protein>
<dbReference type="OrthoDB" id="10267139at2759"/>
<dbReference type="EMBL" id="ML977344">
    <property type="protein sequence ID" value="KAF2109061.1"/>
    <property type="molecule type" value="Genomic_DNA"/>
</dbReference>
<proteinExistence type="predicted"/>